<dbReference type="Proteomes" id="UP000240739">
    <property type="component" value="Unassembled WGS sequence"/>
</dbReference>
<name>A0A2T4UM37_9ACTN</name>
<dbReference type="EMBL" id="PYYB01000001">
    <property type="protein sequence ID" value="PTL60316.1"/>
    <property type="molecule type" value="Genomic_DNA"/>
</dbReference>
<reference evidence="1 2" key="1">
    <citation type="submission" date="2018-03" db="EMBL/GenBank/DDBJ databases">
        <title>Aquarubrobacter algicola gen. nov., sp. nov., a novel actinobacterium isolated from shallow eutrophic lake during the end of cyanobacterial harmful algal blooms.</title>
        <authorList>
            <person name="Chun S.J."/>
        </authorList>
    </citation>
    <scope>NUCLEOTIDE SEQUENCE [LARGE SCALE GENOMIC DNA]</scope>
    <source>
        <strain evidence="1 2">Seoho-28</strain>
    </source>
</reference>
<sequence length="144" mass="15998">MSPSPDVRLVAVFGALSLLALWHVLAVPPSERSARRDGPHVVGDAGPPVRVKRPGLIRVRDFRPVGGIRRIRVLQGDRVELRVRSDRTEAAHLDGYDLRTRLSPGRATRLSFDAERRGSFALELEGSAEQLAELRVETRPGPRR</sequence>
<accession>A0A2T4UM37</accession>
<evidence type="ECO:0008006" key="3">
    <source>
        <dbReference type="Google" id="ProtNLM"/>
    </source>
</evidence>
<dbReference type="AlphaFoldDB" id="A0A2T4UM37"/>
<proteinExistence type="predicted"/>
<dbReference type="Gene3D" id="2.60.40.420">
    <property type="entry name" value="Cupredoxins - blue copper proteins"/>
    <property type="match status" value="1"/>
</dbReference>
<evidence type="ECO:0000313" key="1">
    <source>
        <dbReference type="EMBL" id="PTL60316.1"/>
    </source>
</evidence>
<comment type="caution">
    <text evidence="1">The sequence shown here is derived from an EMBL/GenBank/DDBJ whole genome shotgun (WGS) entry which is preliminary data.</text>
</comment>
<keyword evidence="2" id="KW-1185">Reference proteome</keyword>
<protein>
    <recommendedName>
        <fullName evidence="3">EfeO-type cupredoxin-like domain-containing protein</fullName>
    </recommendedName>
</protein>
<evidence type="ECO:0000313" key="2">
    <source>
        <dbReference type="Proteomes" id="UP000240739"/>
    </source>
</evidence>
<dbReference type="InterPro" id="IPR008972">
    <property type="entry name" value="Cupredoxin"/>
</dbReference>
<organism evidence="1 2">
    <name type="scientific">Paraconexibacter algicola</name>
    <dbReference type="NCBI Taxonomy" id="2133960"/>
    <lineage>
        <taxon>Bacteria</taxon>
        <taxon>Bacillati</taxon>
        <taxon>Actinomycetota</taxon>
        <taxon>Thermoleophilia</taxon>
        <taxon>Solirubrobacterales</taxon>
        <taxon>Paraconexibacteraceae</taxon>
        <taxon>Paraconexibacter</taxon>
    </lineage>
</organism>
<gene>
    <name evidence="1" type="ORF">C7Y72_12040</name>
</gene>